<organism evidence="4 5">
    <name type="scientific">Companilactobacillus nodensis DSM 19682 = JCM 14932 = NBRC 107160</name>
    <dbReference type="NCBI Taxonomy" id="1423775"/>
    <lineage>
        <taxon>Bacteria</taxon>
        <taxon>Bacillati</taxon>
        <taxon>Bacillota</taxon>
        <taxon>Bacilli</taxon>
        <taxon>Lactobacillales</taxon>
        <taxon>Lactobacillaceae</taxon>
        <taxon>Companilactobacillus</taxon>
    </lineage>
</organism>
<evidence type="ECO:0000313" key="5">
    <source>
        <dbReference type="Proteomes" id="UP000051248"/>
    </source>
</evidence>
<keyword evidence="2" id="KW-0472">Membrane</keyword>
<feature type="transmembrane region" description="Helical" evidence="2">
    <location>
        <begin position="81"/>
        <end position="101"/>
    </location>
</feature>
<dbReference type="InterPro" id="IPR010982">
    <property type="entry name" value="Lambda_DNA-bd_dom_sf"/>
</dbReference>
<keyword evidence="5" id="KW-1185">Reference proteome</keyword>
<dbReference type="InterPro" id="IPR001387">
    <property type="entry name" value="Cro/C1-type_HTH"/>
</dbReference>
<dbReference type="PATRIC" id="fig|1423775.4.peg.1000"/>
<comment type="caution">
    <text evidence="4">The sequence shown here is derived from an EMBL/GenBank/DDBJ whole genome shotgun (WGS) entry which is preliminary data.</text>
</comment>
<dbReference type="AlphaFoldDB" id="A0A0R1KNG2"/>
<dbReference type="GO" id="GO:0003677">
    <property type="term" value="F:DNA binding"/>
    <property type="evidence" value="ECO:0007669"/>
    <property type="project" value="UniProtKB-KW"/>
</dbReference>
<dbReference type="PROSITE" id="PS50943">
    <property type="entry name" value="HTH_CROC1"/>
    <property type="match status" value="1"/>
</dbReference>
<evidence type="ECO:0000256" key="2">
    <source>
        <dbReference type="SAM" id="Phobius"/>
    </source>
</evidence>
<evidence type="ECO:0000259" key="3">
    <source>
        <dbReference type="PROSITE" id="PS50943"/>
    </source>
</evidence>
<gene>
    <name evidence="4" type="ORF">FD03_GL000973</name>
</gene>
<dbReference type="EMBL" id="AZDZ01000002">
    <property type="protein sequence ID" value="KRK80839.1"/>
    <property type="molecule type" value="Genomic_DNA"/>
</dbReference>
<dbReference type="Pfam" id="PF01381">
    <property type="entry name" value="HTH_3"/>
    <property type="match status" value="1"/>
</dbReference>
<keyword evidence="1 4" id="KW-0238">DNA-binding</keyword>
<keyword evidence="2" id="KW-0812">Transmembrane</keyword>
<protein>
    <submittedName>
        <fullName evidence="4">DNA-binding helix-turn-helix protein</fullName>
    </submittedName>
</protein>
<name>A0A0R1KNG2_9LACO</name>
<dbReference type="eggNOG" id="COG1396">
    <property type="taxonomic scope" value="Bacteria"/>
</dbReference>
<dbReference type="PANTHER" id="PTHR46558">
    <property type="entry name" value="TRACRIPTIONAL REGULATORY PROTEIN-RELATED-RELATED"/>
    <property type="match status" value="1"/>
</dbReference>
<feature type="transmembrane region" description="Helical" evidence="2">
    <location>
        <begin position="107"/>
        <end position="128"/>
    </location>
</feature>
<dbReference type="STRING" id="1423775.FD03_GL000973"/>
<dbReference type="CDD" id="cd00093">
    <property type="entry name" value="HTH_XRE"/>
    <property type="match status" value="1"/>
</dbReference>
<dbReference type="SMART" id="SM00530">
    <property type="entry name" value="HTH_XRE"/>
    <property type="match status" value="1"/>
</dbReference>
<sequence>MKINEKLIYYRNQNNLSQAALAKKMYVSRQTISNWETGKTYPDIQSLVLMADIYETTVDQLVKDDIDLMQNNLSKFKLRELSVGLITTLVATYISFISIHWLPLPIASMLVATFSTLGIIIAMTLIKLNNKLHLQTFKQTIAFLNGKTVEEINYSVKKRRYILTTAAIVGILLGTILTYLIATNILGWSL</sequence>
<reference evidence="4 5" key="1">
    <citation type="journal article" date="2015" name="Genome Announc.">
        <title>Expanding the biotechnology potential of lactobacilli through comparative genomics of 213 strains and associated genera.</title>
        <authorList>
            <person name="Sun Z."/>
            <person name="Harris H.M."/>
            <person name="McCann A."/>
            <person name="Guo C."/>
            <person name="Argimon S."/>
            <person name="Zhang W."/>
            <person name="Yang X."/>
            <person name="Jeffery I.B."/>
            <person name="Cooney J.C."/>
            <person name="Kagawa T.F."/>
            <person name="Liu W."/>
            <person name="Song Y."/>
            <person name="Salvetti E."/>
            <person name="Wrobel A."/>
            <person name="Rasinkangas P."/>
            <person name="Parkhill J."/>
            <person name="Rea M.C."/>
            <person name="O'Sullivan O."/>
            <person name="Ritari J."/>
            <person name="Douillard F.P."/>
            <person name="Paul Ross R."/>
            <person name="Yang R."/>
            <person name="Briner A.E."/>
            <person name="Felis G.E."/>
            <person name="de Vos W.M."/>
            <person name="Barrangou R."/>
            <person name="Klaenhammer T.R."/>
            <person name="Caufield P.W."/>
            <person name="Cui Y."/>
            <person name="Zhang H."/>
            <person name="O'Toole P.W."/>
        </authorList>
    </citation>
    <scope>NUCLEOTIDE SEQUENCE [LARGE SCALE GENOMIC DNA]</scope>
    <source>
        <strain evidence="4 5">DSM 19682</strain>
    </source>
</reference>
<feature type="domain" description="HTH cro/C1-type" evidence="3">
    <location>
        <begin position="7"/>
        <end position="61"/>
    </location>
</feature>
<accession>A0A0R1KNG2</accession>
<evidence type="ECO:0000256" key="1">
    <source>
        <dbReference type="ARBA" id="ARBA00023125"/>
    </source>
</evidence>
<dbReference type="RefSeq" id="WP_025023669.1">
    <property type="nucleotide sequence ID" value="NZ_AZDZ01000002.1"/>
</dbReference>
<dbReference type="SUPFAM" id="SSF47413">
    <property type="entry name" value="lambda repressor-like DNA-binding domains"/>
    <property type="match status" value="1"/>
</dbReference>
<feature type="transmembrane region" description="Helical" evidence="2">
    <location>
        <begin position="161"/>
        <end position="182"/>
    </location>
</feature>
<dbReference type="Proteomes" id="UP000051248">
    <property type="component" value="Unassembled WGS sequence"/>
</dbReference>
<dbReference type="PANTHER" id="PTHR46558:SF15">
    <property type="entry name" value="HELIX-TURN-HELIX DOMAIN PROTEIN"/>
    <property type="match status" value="1"/>
</dbReference>
<proteinExistence type="predicted"/>
<evidence type="ECO:0000313" key="4">
    <source>
        <dbReference type="EMBL" id="KRK80839.1"/>
    </source>
</evidence>
<dbReference type="Gene3D" id="1.10.260.40">
    <property type="entry name" value="lambda repressor-like DNA-binding domains"/>
    <property type="match status" value="1"/>
</dbReference>
<dbReference type="OrthoDB" id="9805856at2"/>
<keyword evidence="2" id="KW-1133">Transmembrane helix</keyword>